<dbReference type="InterPro" id="IPR022086">
    <property type="entry name" value="IMCp"/>
</dbReference>
<organism evidence="2 3">
    <name type="scientific">Symbiodinium pilosum</name>
    <name type="common">Dinoflagellate</name>
    <dbReference type="NCBI Taxonomy" id="2952"/>
    <lineage>
        <taxon>Eukaryota</taxon>
        <taxon>Sar</taxon>
        <taxon>Alveolata</taxon>
        <taxon>Dinophyceae</taxon>
        <taxon>Suessiales</taxon>
        <taxon>Symbiodiniaceae</taxon>
        <taxon>Symbiodinium</taxon>
    </lineage>
</organism>
<gene>
    <name evidence="2" type="ORF">SPIL2461_LOCUS21925</name>
</gene>
<dbReference type="EMBL" id="CAJNIZ010046715">
    <property type="protein sequence ID" value="CAE7755036.1"/>
    <property type="molecule type" value="Genomic_DNA"/>
</dbReference>
<protein>
    <submittedName>
        <fullName evidence="2">Uncharacterized protein</fullName>
    </submittedName>
</protein>
<dbReference type="Proteomes" id="UP000649617">
    <property type="component" value="Unassembled WGS sequence"/>
</dbReference>
<feature type="region of interest" description="Disordered" evidence="1">
    <location>
        <begin position="130"/>
        <end position="159"/>
    </location>
</feature>
<sequence>MPSLSVSNFSSDVWSMRVRKSEFISLFTLHAYNNMIADGDTTAAVVQVVDVAQRLQKQVQVQYVEKQVEVPHVQFVDKVVEVPEVRTVAFEELAGPVHPYSPTSLVQFDGSMSPMRPVGARLSFGSARSPYTIRSVPSTPAEPVESTGLEMDGSDERKA</sequence>
<evidence type="ECO:0000256" key="1">
    <source>
        <dbReference type="SAM" id="MobiDB-lite"/>
    </source>
</evidence>
<reference evidence="2" key="1">
    <citation type="submission" date="2021-02" db="EMBL/GenBank/DDBJ databases">
        <authorList>
            <person name="Dougan E. K."/>
            <person name="Rhodes N."/>
            <person name="Thang M."/>
            <person name="Chan C."/>
        </authorList>
    </citation>
    <scope>NUCLEOTIDE SEQUENCE</scope>
</reference>
<evidence type="ECO:0000313" key="2">
    <source>
        <dbReference type="EMBL" id="CAE7755036.1"/>
    </source>
</evidence>
<dbReference type="AlphaFoldDB" id="A0A812XZ75"/>
<accession>A0A812XZ75</accession>
<evidence type="ECO:0000313" key="3">
    <source>
        <dbReference type="Proteomes" id="UP000649617"/>
    </source>
</evidence>
<keyword evidence="3" id="KW-1185">Reference proteome</keyword>
<dbReference type="Pfam" id="PF12314">
    <property type="entry name" value="IMCp"/>
    <property type="match status" value="1"/>
</dbReference>
<proteinExistence type="predicted"/>
<name>A0A812XZ75_SYMPI</name>
<comment type="caution">
    <text evidence="2">The sequence shown here is derived from an EMBL/GenBank/DDBJ whole genome shotgun (WGS) entry which is preliminary data.</text>
</comment>